<dbReference type="Pfam" id="PF00112">
    <property type="entry name" value="Peptidase_C1"/>
    <property type="match status" value="1"/>
</dbReference>
<dbReference type="InterPro" id="IPR038765">
    <property type="entry name" value="Papain-like_cys_pep_sf"/>
</dbReference>
<keyword evidence="9" id="KW-1185">Reference proteome</keyword>
<keyword evidence="3" id="KW-0378">Hydrolase</keyword>
<dbReference type="SUPFAM" id="SSF54001">
    <property type="entry name" value="Cysteine proteinases"/>
    <property type="match status" value="1"/>
</dbReference>
<dbReference type="PROSITE" id="PS00640">
    <property type="entry name" value="THIOL_PROTEASE_ASN"/>
    <property type="match status" value="1"/>
</dbReference>
<evidence type="ECO:0000256" key="5">
    <source>
        <dbReference type="SAM" id="SignalP"/>
    </source>
</evidence>
<feature type="domain" description="Cathepsin propeptide inhibitor" evidence="7">
    <location>
        <begin position="23"/>
        <end position="83"/>
    </location>
</feature>
<gene>
    <name evidence="8" type="ORF">PHYEVI_LOCUS1142</name>
</gene>
<dbReference type="Gene3D" id="3.90.70.10">
    <property type="entry name" value="Cysteine proteinases"/>
    <property type="match status" value="1"/>
</dbReference>
<sequence length="321" mass="36197">MKSLIIFVAVILAVNALTLKDQWTNFKIEHGKVYKNLAEEKLRFNIFQQTLKKIEEHNKKYNAGLSTYWMGINQFSDLTTEEFAARQKKQIANKPKIVAELHVPTNRSVPKEIDWREKGAVMEVKDQKDCSSCWAFSATGALEGQIAIKNNKRVSLSEQQLIDCSVSYGNEWGCELGGEANYAFDYVRDHGIESEEDYPYKNAQLNCSAKAEKSVLTSIKGYKNLPEFDDEALREAVGTVGPISVSIYSVPIQHYAGGIFDGDCDDMPDHGVLVVGYGEGSIPYWIVKNSWGKTWGEDGYFRMARRDGLCWISSDALYPEL</sequence>
<dbReference type="OrthoDB" id="10253408at2759"/>
<proteinExistence type="inferred from homology"/>
<accession>A0A9N9XI11</accession>
<dbReference type="Pfam" id="PF08246">
    <property type="entry name" value="Inhibitor_I29"/>
    <property type="match status" value="1"/>
</dbReference>
<reference evidence="8" key="1">
    <citation type="submission" date="2022-01" db="EMBL/GenBank/DDBJ databases">
        <authorList>
            <person name="King R."/>
        </authorList>
    </citation>
    <scope>NUCLEOTIDE SEQUENCE</scope>
</reference>
<dbReference type="InterPro" id="IPR025661">
    <property type="entry name" value="Pept_asp_AS"/>
</dbReference>
<feature type="domain" description="Peptidase C1A papain C-terminal" evidence="6">
    <location>
        <begin position="109"/>
        <end position="320"/>
    </location>
</feature>
<name>A0A9N9XI11_PHYSR</name>
<dbReference type="PRINTS" id="PR00705">
    <property type="entry name" value="PAPAIN"/>
</dbReference>
<keyword evidence="4" id="KW-0788">Thiol protease</keyword>
<protein>
    <submittedName>
        <fullName evidence="8">Uncharacterized protein</fullName>
    </submittedName>
</protein>
<evidence type="ECO:0000313" key="9">
    <source>
        <dbReference type="Proteomes" id="UP001153712"/>
    </source>
</evidence>
<dbReference type="SMART" id="SM00848">
    <property type="entry name" value="Inhibitor_I29"/>
    <property type="match status" value="1"/>
</dbReference>
<evidence type="ECO:0000256" key="2">
    <source>
        <dbReference type="ARBA" id="ARBA00022670"/>
    </source>
</evidence>
<evidence type="ECO:0000256" key="1">
    <source>
        <dbReference type="ARBA" id="ARBA00008455"/>
    </source>
</evidence>
<dbReference type="Proteomes" id="UP001153712">
    <property type="component" value="Chromosome 1"/>
</dbReference>
<comment type="similarity">
    <text evidence="1">Belongs to the peptidase C1 family.</text>
</comment>
<dbReference type="FunFam" id="3.90.70.10:FF:000006">
    <property type="entry name" value="Cathepsin S"/>
    <property type="match status" value="1"/>
</dbReference>
<evidence type="ECO:0000256" key="3">
    <source>
        <dbReference type="ARBA" id="ARBA00022801"/>
    </source>
</evidence>
<feature type="chain" id="PRO_5040516728" evidence="5">
    <location>
        <begin position="17"/>
        <end position="321"/>
    </location>
</feature>
<dbReference type="GO" id="GO:0008234">
    <property type="term" value="F:cysteine-type peptidase activity"/>
    <property type="evidence" value="ECO:0007669"/>
    <property type="project" value="UniProtKB-KW"/>
</dbReference>
<keyword evidence="5" id="KW-0732">Signal</keyword>
<dbReference type="SMART" id="SM00645">
    <property type="entry name" value="Pept_C1"/>
    <property type="match status" value="1"/>
</dbReference>
<feature type="signal peptide" evidence="5">
    <location>
        <begin position="1"/>
        <end position="16"/>
    </location>
</feature>
<dbReference type="InterPro" id="IPR039417">
    <property type="entry name" value="Peptidase_C1A_papain-like"/>
</dbReference>
<evidence type="ECO:0000259" key="6">
    <source>
        <dbReference type="SMART" id="SM00645"/>
    </source>
</evidence>
<keyword evidence="2" id="KW-0645">Protease</keyword>
<dbReference type="AlphaFoldDB" id="A0A9N9XI11"/>
<evidence type="ECO:0000313" key="8">
    <source>
        <dbReference type="EMBL" id="CAG9854682.1"/>
    </source>
</evidence>
<dbReference type="PANTHER" id="PTHR12411">
    <property type="entry name" value="CYSTEINE PROTEASE FAMILY C1-RELATED"/>
    <property type="match status" value="1"/>
</dbReference>
<dbReference type="InterPro" id="IPR000668">
    <property type="entry name" value="Peptidase_C1A_C"/>
</dbReference>
<organism evidence="8 9">
    <name type="scientific">Phyllotreta striolata</name>
    <name type="common">Striped flea beetle</name>
    <name type="synonym">Crioceris striolata</name>
    <dbReference type="NCBI Taxonomy" id="444603"/>
    <lineage>
        <taxon>Eukaryota</taxon>
        <taxon>Metazoa</taxon>
        <taxon>Ecdysozoa</taxon>
        <taxon>Arthropoda</taxon>
        <taxon>Hexapoda</taxon>
        <taxon>Insecta</taxon>
        <taxon>Pterygota</taxon>
        <taxon>Neoptera</taxon>
        <taxon>Endopterygota</taxon>
        <taxon>Coleoptera</taxon>
        <taxon>Polyphaga</taxon>
        <taxon>Cucujiformia</taxon>
        <taxon>Chrysomeloidea</taxon>
        <taxon>Chrysomelidae</taxon>
        <taxon>Galerucinae</taxon>
        <taxon>Alticini</taxon>
        <taxon>Phyllotreta</taxon>
    </lineage>
</organism>
<dbReference type="InterPro" id="IPR013128">
    <property type="entry name" value="Peptidase_C1A"/>
</dbReference>
<evidence type="ECO:0000256" key="4">
    <source>
        <dbReference type="ARBA" id="ARBA00022807"/>
    </source>
</evidence>
<dbReference type="EMBL" id="OU900094">
    <property type="protein sequence ID" value="CAG9854682.1"/>
    <property type="molecule type" value="Genomic_DNA"/>
</dbReference>
<dbReference type="GO" id="GO:0006508">
    <property type="term" value="P:proteolysis"/>
    <property type="evidence" value="ECO:0007669"/>
    <property type="project" value="UniProtKB-KW"/>
</dbReference>
<evidence type="ECO:0000259" key="7">
    <source>
        <dbReference type="SMART" id="SM00848"/>
    </source>
</evidence>
<dbReference type="CDD" id="cd02248">
    <property type="entry name" value="Peptidase_C1A"/>
    <property type="match status" value="1"/>
</dbReference>
<dbReference type="InterPro" id="IPR013201">
    <property type="entry name" value="Prot_inhib_I29"/>
</dbReference>